<name>A0AAU9DLG3_9LACO</name>
<keyword evidence="2" id="KW-1003">Cell membrane</keyword>
<organism evidence="7 8">
    <name type="scientific">Xylocopilactobacillus apis</name>
    <dbReference type="NCBI Taxonomy" id="2932183"/>
    <lineage>
        <taxon>Bacteria</taxon>
        <taxon>Bacillati</taxon>
        <taxon>Bacillota</taxon>
        <taxon>Bacilli</taxon>
        <taxon>Lactobacillales</taxon>
        <taxon>Lactobacillaceae</taxon>
        <taxon>Xylocopilactobacillus</taxon>
    </lineage>
</organism>
<evidence type="ECO:0000256" key="4">
    <source>
        <dbReference type="ARBA" id="ARBA00022989"/>
    </source>
</evidence>
<feature type="transmembrane region" description="Helical" evidence="6">
    <location>
        <begin position="34"/>
        <end position="56"/>
    </location>
</feature>
<dbReference type="InterPro" id="IPR001851">
    <property type="entry name" value="ABC_transp_permease"/>
</dbReference>
<keyword evidence="5 6" id="KW-0472">Membrane</keyword>
<evidence type="ECO:0000313" key="8">
    <source>
        <dbReference type="Proteomes" id="UP001321804"/>
    </source>
</evidence>
<dbReference type="GO" id="GO:0015658">
    <property type="term" value="F:branched-chain amino acid transmembrane transporter activity"/>
    <property type="evidence" value="ECO:0007669"/>
    <property type="project" value="InterPro"/>
</dbReference>
<dbReference type="RefSeq" id="WP_317697138.1">
    <property type="nucleotide sequence ID" value="NZ_AP026801.1"/>
</dbReference>
<feature type="transmembrane region" description="Helical" evidence="6">
    <location>
        <begin position="155"/>
        <end position="174"/>
    </location>
</feature>
<sequence>MKRNVRDQLIWLAIAVGGWLLIDLLTLVGIINPFILTIITMIEINVILAVSLNLILGISGQFSLGHAGFMAIGAYSSAIIAEKVDNFGGFLIGILIGIAISGLIALIEGIPTLRLRGDYLAIATLGVSEIIRITINNLEITNGPKGIFNIPQQSNWSIVYIFAAAITIIIVNIVHSKTGRAILSVRDNEIAAESIGLNTTKYKVIAFVIGAAAASVAGSLYATYLQSITPGNFSFMQSISTLIMVVLGGVGSITGSILAAVVLGFVDVILQNYGALRMVLYSLLLIIFMLFRPSGFLGSWEFSVKRLFSAKDKSQKETK</sequence>
<dbReference type="AlphaFoldDB" id="A0AAU9DLG3"/>
<proteinExistence type="predicted"/>
<comment type="subcellular location">
    <subcellularLocation>
        <location evidence="1">Cell membrane</location>
        <topology evidence="1">Multi-pass membrane protein</topology>
    </subcellularLocation>
</comment>
<evidence type="ECO:0000256" key="5">
    <source>
        <dbReference type="ARBA" id="ARBA00023136"/>
    </source>
</evidence>
<feature type="transmembrane region" description="Helical" evidence="6">
    <location>
        <begin position="119"/>
        <end position="135"/>
    </location>
</feature>
<evidence type="ECO:0000256" key="3">
    <source>
        <dbReference type="ARBA" id="ARBA00022692"/>
    </source>
</evidence>
<gene>
    <name evidence="7" type="ORF">KIMC2_02050</name>
</gene>
<keyword evidence="3 6" id="KW-0812">Transmembrane</keyword>
<feature type="transmembrane region" description="Helical" evidence="6">
    <location>
        <begin position="242"/>
        <end position="266"/>
    </location>
</feature>
<keyword evidence="8" id="KW-1185">Reference proteome</keyword>
<feature type="transmembrane region" description="Helical" evidence="6">
    <location>
        <begin position="9"/>
        <end position="28"/>
    </location>
</feature>
<accession>A0AAU9DLG3</accession>
<reference evidence="7 8" key="1">
    <citation type="journal article" date="2023" name="Microbiol. Spectr.">
        <title>Symbiosis of Carpenter Bees with Uncharacterized Lactic Acid Bacteria Showing NAD Auxotrophy.</title>
        <authorList>
            <person name="Kawasaki S."/>
            <person name="Ozawa K."/>
            <person name="Mori T."/>
            <person name="Yamamoto A."/>
            <person name="Ito M."/>
            <person name="Ohkuma M."/>
            <person name="Sakamoto M."/>
            <person name="Matsutani M."/>
        </authorList>
    </citation>
    <scope>NUCLEOTIDE SEQUENCE [LARGE SCALE GENOMIC DNA]</scope>
    <source>
        <strain evidence="7 8">KimC2</strain>
    </source>
</reference>
<dbReference type="EMBL" id="AP026801">
    <property type="protein sequence ID" value="BDR55643.1"/>
    <property type="molecule type" value="Genomic_DNA"/>
</dbReference>
<feature type="transmembrane region" description="Helical" evidence="6">
    <location>
        <begin position="204"/>
        <end position="222"/>
    </location>
</feature>
<protein>
    <submittedName>
        <fullName evidence="7">Branched-chain amino acid ABC transporter permease</fullName>
    </submittedName>
</protein>
<feature type="transmembrane region" description="Helical" evidence="6">
    <location>
        <begin position="278"/>
        <end position="300"/>
    </location>
</feature>
<evidence type="ECO:0000256" key="2">
    <source>
        <dbReference type="ARBA" id="ARBA00022475"/>
    </source>
</evidence>
<feature type="transmembrane region" description="Helical" evidence="6">
    <location>
        <begin position="63"/>
        <end position="81"/>
    </location>
</feature>
<evidence type="ECO:0000256" key="6">
    <source>
        <dbReference type="SAM" id="Phobius"/>
    </source>
</evidence>
<dbReference type="PANTHER" id="PTHR30482:SF10">
    <property type="entry name" value="HIGH-AFFINITY BRANCHED-CHAIN AMINO ACID TRANSPORT PROTEIN BRAE"/>
    <property type="match status" value="1"/>
</dbReference>
<dbReference type="Proteomes" id="UP001321804">
    <property type="component" value="Chromosome"/>
</dbReference>
<dbReference type="PANTHER" id="PTHR30482">
    <property type="entry name" value="HIGH-AFFINITY BRANCHED-CHAIN AMINO ACID TRANSPORT SYSTEM PERMEASE"/>
    <property type="match status" value="1"/>
</dbReference>
<dbReference type="GO" id="GO:0005886">
    <property type="term" value="C:plasma membrane"/>
    <property type="evidence" value="ECO:0007669"/>
    <property type="project" value="UniProtKB-SubCell"/>
</dbReference>
<dbReference type="InterPro" id="IPR043428">
    <property type="entry name" value="LivM-like"/>
</dbReference>
<dbReference type="CDD" id="cd06581">
    <property type="entry name" value="TM_PBP1_LivM_like"/>
    <property type="match status" value="1"/>
</dbReference>
<feature type="transmembrane region" description="Helical" evidence="6">
    <location>
        <begin position="87"/>
        <end position="107"/>
    </location>
</feature>
<keyword evidence="4 6" id="KW-1133">Transmembrane helix</keyword>
<dbReference type="Pfam" id="PF02653">
    <property type="entry name" value="BPD_transp_2"/>
    <property type="match status" value="1"/>
</dbReference>
<dbReference type="KEGG" id="xak:KIMC2_02050"/>
<evidence type="ECO:0000313" key="7">
    <source>
        <dbReference type="EMBL" id="BDR55643.1"/>
    </source>
</evidence>
<evidence type="ECO:0000256" key="1">
    <source>
        <dbReference type="ARBA" id="ARBA00004651"/>
    </source>
</evidence>